<comment type="caution">
    <text evidence="2">The sequence shown here is derived from an EMBL/GenBank/DDBJ whole genome shotgun (WGS) entry which is preliminary data.</text>
</comment>
<evidence type="ECO:0000259" key="1">
    <source>
        <dbReference type="Pfam" id="PF13503"/>
    </source>
</evidence>
<dbReference type="Pfam" id="PF13503">
    <property type="entry name" value="DUF4123"/>
    <property type="match status" value="1"/>
</dbReference>
<organism evidence="2 3">
    <name type="scientific">Ralstonia mojiangensis</name>
    <dbReference type="NCBI Taxonomy" id="2953895"/>
    <lineage>
        <taxon>Bacteria</taxon>
        <taxon>Pseudomonadati</taxon>
        <taxon>Pseudomonadota</taxon>
        <taxon>Betaproteobacteria</taxon>
        <taxon>Burkholderiales</taxon>
        <taxon>Burkholderiaceae</taxon>
        <taxon>Ralstonia</taxon>
    </lineage>
</organism>
<accession>A0ABT2LFC1</accession>
<gene>
    <name evidence="2" type="ORF">N5J06_24275</name>
</gene>
<dbReference type="EMBL" id="JAOCQI010000004">
    <property type="protein sequence ID" value="MCT7314097.1"/>
    <property type="molecule type" value="Genomic_DNA"/>
</dbReference>
<dbReference type="Proteomes" id="UP001164420">
    <property type="component" value="Unassembled WGS sequence"/>
</dbReference>
<evidence type="ECO:0000313" key="2">
    <source>
        <dbReference type="EMBL" id="MCT7314097.1"/>
    </source>
</evidence>
<proteinExistence type="predicted"/>
<feature type="domain" description="DUF4123" evidence="1">
    <location>
        <begin position="100"/>
        <end position="165"/>
    </location>
</feature>
<dbReference type="InterPro" id="IPR025391">
    <property type="entry name" value="DUF4123"/>
</dbReference>
<dbReference type="RefSeq" id="WP_260782254.1">
    <property type="nucleotide sequence ID" value="NZ_JAOCQI010000004.1"/>
</dbReference>
<protein>
    <submittedName>
        <fullName evidence="2">DUF4123 domain-containing protein</fullName>
    </submittedName>
</protein>
<sequence length="316" mass="35185">MTDQLLRQAAQLSHALHSSVIARPDADCMLLIDTVPRTISEDDALWECHFRSGNERVKVAHPGIDPSHYPMLLPLHVAKFKDSHFLEQSVLSALEELPSESLCNGWGRRISGWLTSSEPIRNVARHLASSMLQRHPQHGGLAWLRLQDPAVLWWLWSFLSRAQRNALLGPIETFWLLNPAGSLIELRVDPIDGERAQAPLTLSPDQWQDVGCIASLNMAIREWGRAQIIGVQFDSLCMGALAAVRRARAAGFNDKRDLAAYARAALDIHPDFDAHPLVQARLALRGEGDYFTSLIDGLEEHDWQRIANESGVVAVG</sequence>
<keyword evidence="3" id="KW-1185">Reference proteome</keyword>
<evidence type="ECO:0000313" key="3">
    <source>
        <dbReference type="Proteomes" id="UP001164420"/>
    </source>
</evidence>
<reference evidence="2 3" key="1">
    <citation type="journal article" date="2023" name="Front. Microbiol.">
        <title>Ralstonia chuxiongensis sp. nov., Ralstonia mojiangensis sp. nov., and Ralstonia soli sp. nov., isolated from tobacco fields, are three novel species in the family Burkholderiaceae.</title>
        <authorList>
            <person name="Lu C.H."/>
            <person name="Zhang Y.Y."/>
            <person name="Jiang N."/>
            <person name="Chen W."/>
            <person name="Shao X."/>
            <person name="Zhao Z.M."/>
            <person name="Lu W.L."/>
            <person name="Hu X."/>
            <person name="Xi Y.X."/>
            <person name="Zou S.Y."/>
            <person name="Wei Q.J."/>
            <person name="Lin Z.L."/>
            <person name="Gong L."/>
            <person name="Gai X.T."/>
            <person name="Zhang L.Q."/>
            <person name="Li J.Y."/>
            <person name="Jin Y."/>
            <person name="Xia Z.Y."/>
        </authorList>
    </citation>
    <scope>NUCLEOTIDE SEQUENCE [LARGE SCALE GENOMIC DNA]</scope>
    <source>
        <strain evidence="2 3">22TCJT01-1</strain>
    </source>
</reference>
<name>A0ABT2LFC1_9RALS</name>